<reference evidence="3" key="1">
    <citation type="submission" date="2021-08" db="EMBL/GenBank/DDBJ databases">
        <title>Genome of a novel bacterium of the phylum Verrucomicrobia, Oleiharenicola sp. KSB-15.</title>
        <authorList>
            <person name="Chung J.-H."/>
            <person name="Ahn J.-H."/>
            <person name="Yoon Y."/>
            <person name="Kim D.-Y."/>
            <person name="An S.-H."/>
            <person name="Park I."/>
            <person name="Yeon J."/>
        </authorList>
    </citation>
    <scope>NUCLEOTIDE SEQUENCE</scope>
    <source>
        <strain evidence="3">KSB-15</strain>
    </source>
</reference>
<dbReference type="NCBIfam" id="TIGR01617">
    <property type="entry name" value="arsC_related"/>
    <property type="match status" value="1"/>
</dbReference>
<dbReference type="InterPro" id="IPR006504">
    <property type="entry name" value="Tscrpt_reg_Spx/MgsR"/>
</dbReference>
<proteinExistence type="inferred from homology"/>
<evidence type="ECO:0000313" key="3">
    <source>
        <dbReference type="EMBL" id="QYM78486.1"/>
    </source>
</evidence>
<dbReference type="PANTHER" id="PTHR30041:SF8">
    <property type="entry name" value="PROTEIN YFFB"/>
    <property type="match status" value="1"/>
</dbReference>
<dbReference type="Pfam" id="PF03960">
    <property type="entry name" value="ArsC"/>
    <property type="match status" value="1"/>
</dbReference>
<dbReference type="Gene3D" id="3.40.30.10">
    <property type="entry name" value="Glutaredoxin"/>
    <property type="match status" value="1"/>
</dbReference>
<dbReference type="KEGG" id="ole:K0B96_14450"/>
<sequence>MRRAMLTIYTYANCETCRRAAKWLRAHDVAFVERPIRETPPSETELRRMLKALGGERRRLLNTSGRDYREQKLGEKLPALSEAALVALLAGNGNLVKRPFVLGDGVALTGFDEAAWASAFLG</sequence>
<dbReference type="InterPro" id="IPR036249">
    <property type="entry name" value="Thioredoxin-like_sf"/>
</dbReference>
<protein>
    <submittedName>
        <fullName evidence="3">Spx/MgsR family RNA polymerase-binding regulatory protein</fullName>
    </submittedName>
</protein>
<dbReference type="PROSITE" id="PS51353">
    <property type="entry name" value="ARSC"/>
    <property type="match status" value="1"/>
</dbReference>
<accession>A0A8F9TUZ9</accession>
<dbReference type="SUPFAM" id="SSF52833">
    <property type="entry name" value="Thioredoxin-like"/>
    <property type="match status" value="1"/>
</dbReference>
<evidence type="ECO:0000313" key="4">
    <source>
        <dbReference type="Proteomes" id="UP000825051"/>
    </source>
</evidence>
<gene>
    <name evidence="3" type="ORF">K0B96_14450</name>
</gene>
<dbReference type="Proteomes" id="UP000825051">
    <property type="component" value="Chromosome"/>
</dbReference>
<evidence type="ECO:0000256" key="1">
    <source>
        <dbReference type="ARBA" id="ARBA00007198"/>
    </source>
</evidence>
<dbReference type="AlphaFoldDB" id="A0A8F9TUZ9"/>
<dbReference type="PANTHER" id="PTHR30041">
    <property type="entry name" value="ARSENATE REDUCTASE"/>
    <property type="match status" value="1"/>
</dbReference>
<organism evidence="3 4">
    <name type="scientific">Horticoccus luteus</name>
    <dbReference type="NCBI Taxonomy" id="2862869"/>
    <lineage>
        <taxon>Bacteria</taxon>
        <taxon>Pseudomonadati</taxon>
        <taxon>Verrucomicrobiota</taxon>
        <taxon>Opitutia</taxon>
        <taxon>Opitutales</taxon>
        <taxon>Opitutaceae</taxon>
        <taxon>Horticoccus</taxon>
    </lineage>
</organism>
<dbReference type="EMBL" id="CP080507">
    <property type="protein sequence ID" value="QYM78486.1"/>
    <property type="molecule type" value="Genomic_DNA"/>
</dbReference>
<keyword evidence="4" id="KW-1185">Reference proteome</keyword>
<comment type="similarity">
    <text evidence="1 2">Belongs to the ArsC family.</text>
</comment>
<dbReference type="InterPro" id="IPR006660">
    <property type="entry name" value="Arsenate_reductase-like"/>
</dbReference>
<name>A0A8F9TUZ9_9BACT</name>
<evidence type="ECO:0000256" key="2">
    <source>
        <dbReference type="PROSITE-ProRule" id="PRU01282"/>
    </source>
</evidence>